<dbReference type="InterPro" id="IPR004910">
    <property type="entry name" value="Yippee/Mis18/Cereblon"/>
</dbReference>
<evidence type="ECO:0000256" key="3">
    <source>
        <dbReference type="RuleBase" id="RU110713"/>
    </source>
</evidence>
<dbReference type="PROSITE" id="PS51793">
    <property type="entry name" value="MIS18"/>
    <property type="match status" value="1"/>
</dbReference>
<comment type="similarity">
    <text evidence="3">Belongs to the yippee family.</text>
</comment>
<proteinExistence type="inferred from homology"/>
<evidence type="ECO:0000259" key="4">
    <source>
        <dbReference type="PROSITE" id="PS51793"/>
    </source>
</evidence>
<accession>A0A086J5M6</accession>
<accession>H8ZFV7</accession>
<dbReference type="EMBL" id="AKIJ01000001">
    <property type="protein sequence ID" value="KFG27444.1"/>
    <property type="molecule type" value="Genomic_DNA"/>
</dbReference>
<protein>
    <recommendedName>
        <fullName evidence="3">Protein yippee-like</fullName>
    </recommendedName>
</protein>
<dbReference type="Proteomes" id="UP000054524">
    <property type="component" value="Unassembled WGS sequence"/>
</dbReference>
<evidence type="ECO:0000313" key="6">
    <source>
        <dbReference type="EMBL" id="KFG27444.1"/>
    </source>
</evidence>
<gene>
    <name evidence="5" type="ORF">NERG_02478</name>
    <name evidence="6" type="ORF">NESG_00523</name>
</gene>
<evidence type="ECO:0000313" key="7">
    <source>
        <dbReference type="Proteomes" id="UP000054524"/>
    </source>
</evidence>
<evidence type="ECO:0000256" key="1">
    <source>
        <dbReference type="ARBA" id="ARBA00022723"/>
    </source>
</evidence>
<dbReference type="OrthoDB" id="74210at2759"/>
<evidence type="ECO:0000256" key="2">
    <source>
        <dbReference type="ARBA" id="ARBA00022833"/>
    </source>
</evidence>
<keyword evidence="2" id="KW-0862">Zinc</keyword>
<evidence type="ECO:0000313" key="5">
    <source>
        <dbReference type="EMBL" id="EHY64509.1"/>
    </source>
</evidence>
<feature type="domain" description="Mis18" evidence="4">
    <location>
        <begin position="7"/>
        <end position="100"/>
    </location>
</feature>
<dbReference type="EMBL" id="JH604641">
    <property type="protein sequence ID" value="EHY64509.1"/>
    <property type="molecule type" value="Genomic_DNA"/>
</dbReference>
<sequence length="140" mass="16174">MEEQKNPIAFQCVSCNTIISDSFFLLERVEESLLFTEVPNTIIDTSVTSIEIEGVSCSYSSIRCICNKEIGRKYITVNESLNNCLNNYLIKIKEIRGYQLGVKKQQKDANIMTNKEINTEIIKLQRFCTFLYGKLKEIRQ</sequence>
<keyword evidence="7" id="KW-1185">Reference proteome</keyword>
<reference evidence="5" key="1">
    <citation type="submission" date="2011-03" db="EMBL/GenBank/DDBJ databases">
        <title>The Genome Sequence of Nematocida sp1 strain ERTm2.</title>
        <authorList>
            <consortium name="The Broad Institute Genome Sequencing Platform"/>
            <consortium name="The Broad Institute Genome Sequencing Center for Infectious Disease"/>
            <person name="Cuomo C."/>
            <person name="Troemel E."/>
            <person name="Young S.K."/>
            <person name="Zeng Q."/>
            <person name="Gargeya S."/>
            <person name="Fitzgerald M."/>
            <person name="Haas B."/>
            <person name="Abouelleil A."/>
            <person name="Alvarado L."/>
            <person name="Arachchi H.M."/>
            <person name="Berlin A."/>
            <person name="Brown A."/>
            <person name="Chapman S.B."/>
            <person name="Chen Z."/>
            <person name="Dunbar C."/>
            <person name="Freedman E."/>
            <person name="Gearin G."/>
            <person name="Gellesch M."/>
            <person name="Goldberg J."/>
            <person name="Griggs A."/>
            <person name="Gujja S."/>
            <person name="Heilman E.R."/>
            <person name="Heiman D."/>
            <person name="Howarth C."/>
            <person name="Larson L."/>
            <person name="Lui A."/>
            <person name="MacDonald P.J.P."/>
            <person name="Mehta T."/>
            <person name="Montmayeur A."/>
            <person name="Murphy C."/>
            <person name="Neiman D."/>
            <person name="Pearson M."/>
            <person name="Priest M."/>
            <person name="Roberts A."/>
            <person name="Saif S."/>
            <person name="Shea T."/>
            <person name="Shenoy N."/>
            <person name="Sisk P."/>
            <person name="Stolte C."/>
            <person name="Sykes S."/>
            <person name="White J."/>
            <person name="Yandava C."/>
            <person name="Wortman J."/>
            <person name="Nusbaum C."/>
            <person name="Birren B."/>
        </authorList>
    </citation>
    <scope>NUCLEOTIDE SEQUENCE</scope>
    <source>
        <strain evidence="5">ERTm2</strain>
    </source>
</reference>
<reference evidence="6 7" key="3">
    <citation type="journal article" date="2014" name="Genome Announc.">
        <title>Genome Sequence of the Microsporidian Species Nematocida sp1 Strain ERTm6 (ATCC PRA-372).</title>
        <authorList>
            <person name="Bakowski M.A."/>
            <person name="Priest M."/>
            <person name="Young S."/>
            <person name="Cuomo C.A."/>
            <person name="Troemel E.R."/>
        </authorList>
    </citation>
    <scope>NUCLEOTIDE SEQUENCE [LARGE SCALE GENOMIC DNA]</scope>
    <source>
        <strain evidence="6 7">ERTm6</strain>
    </source>
</reference>
<organism evidence="5">
    <name type="scientific">Nematocida ausubeli (strain ATCC PRA-371 / ERTm2)</name>
    <name type="common">Nematode killer fungus</name>
    <dbReference type="NCBI Taxonomy" id="1913371"/>
    <lineage>
        <taxon>Eukaryota</taxon>
        <taxon>Fungi</taxon>
        <taxon>Fungi incertae sedis</taxon>
        <taxon>Microsporidia</taxon>
        <taxon>Nematocida</taxon>
    </lineage>
</organism>
<dbReference type="GO" id="GO:0046872">
    <property type="term" value="F:metal ion binding"/>
    <property type="evidence" value="ECO:0007669"/>
    <property type="project" value="UniProtKB-KW"/>
</dbReference>
<keyword evidence="1" id="KW-0479">Metal-binding</keyword>
<dbReference type="InterPro" id="IPR034752">
    <property type="entry name" value="Mis18"/>
</dbReference>
<dbReference type="Pfam" id="PF03226">
    <property type="entry name" value="Yippee-Mis18"/>
    <property type="match status" value="1"/>
</dbReference>
<dbReference type="HOGENOM" id="CLU_132771_0_0_1"/>
<name>H8ZFV7_NEMA1</name>
<dbReference type="AlphaFoldDB" id="H8ZFV7"/>
<reference evidence="6" key="2">
    <citation type="submission" date="2012-10" db="EMBL/GenBank/DDBJ databases">
        <authorList>
            <consortium name="The Broad Institute Genome Sequencing Platform"/>
            <consortium name="The Broad Institute Genome Sequencing Center for Infectious Disease"/>
            <person name="Cuomo C."/>
            <person name="Troemel E."/>
            <person name="Walker B."/>
            <person name="Young S.K."/>
            <person name="Zeng Q."/>
            <person name="Gargeya S."/>
            <person name="Fitzgerald M."/>
            <person name="Haas B."/>
            <person name="Abouelleil A."/>
            <person name="Alvarado L."/>
            <person name="Arachchi H.M."/>
            <person name="Berlin A.M."/>
            <person name="Chapman S.B."/>
            <person name="Goldberg J."/>
            <person name="Griggs A."/>
            <person name="Gujja S."/>
            <person name="Hansen M."/>
            <person name="Howarth C."/>
            <person name="Imamovic A."/>
            <person name="Larimer J."/>
            <person name="McCowan C."/>
            <person name="Murphy C."/>
            <person name="Neiman D."/>
            <person name="Pearson M."/>
            <person name="Priest M."/>
            <person name="Roberts A."/>
            <person name="Saif S."/>
            <person name="Shea T."/>
            <person name="Sisk P."/>
            <person name="Sykes S."/>
            <person name="Wortman J."/>
            <person name="Nusbaum C."/>
            <person name="Birren B."/>
        </authorList>
    </citation>
    <scope>NUCLEOTIDE SEQUENCE</scope>
    <source>
        <strain evidence="6">ERTm6</strain>
    </source>
</reference>
<dbReference type="Proteomes" id="UP000005622">
    <property type="component" value="Unassembled WGS sequence"/>
</dbReference>